<sequence>MKKLYLLFFLFISLILHSCSVNHAKINDDLKKYFDSSNVEGCFAMLNNQMGDITVYNMNLDTQRLSTGTSFKVIETLIGIQTGRITNEKTTLGNDSSSTKNVTLQQAFQNNSIPYFQELARQIGKDTLQMWLDSISYGNSKITSAVDTFWLNNDLKISPDEQLGFLSKLFFEQLTFQKYAQETVANLMKKEDTSLYSLSYATGLGIDEKNNSFAWNLGWIEENRHIYFFVTFIRTPVKSINTENRVIEISKSCLKELGFFKGQK</sequence>
<name>A0A3M9NI22_9BACT</name>
<dbReference type="SUPFAM" id="SSF56601">
    <property type="entry name" value="beta-lactamase/transpeptidase-like"/>
    <property type="match status" value="1"/>
</dbReference>
<dbReference type="Proteomes" id="UP000267223">
    <property type="component" value="Unassembled WGS sequence"/>
</dbReference>
<accession>A0A3M9NI22</accession>
<keyword evidence="1" id="KW-0732">Signal</keyword>
<gene>
    <name evidence="3" type="ORF">EFY79_08415</name>
</gene>
<evidence type="ECO:0000313" key="4">
    <source>
        <dbReference type="Proteomes" id="UP000267223"/>
    </source>
</evidence>
<comment type="caution">
    <text evidence="3">The sequence shown here is derived from an EMBL/GenBank/DDBJ whole genome shotgun (WGS) entry which is preliminary data.</text>
</comment>
<keyword evidence="4" id="KW-1185">Reference proteome</keyword>
<feature type="signal peptide" evidence="1">
    <location>
        <begin position="1"/>
        <end position="24"/>
    </location>
</feature>
<organism evidence="3 4">
    <name type="scientific">Hanamia caeni</name>
    <dbReference type="NCBI Taxonomy" id="2294116"/>
    <lineage>
        <taxon>Bacteria</taxon>
        <taxon>Pseudomonadati</taxon>
        <taxon>Bacteroidota</taxon>
        <taxon>Chitinophagia</taxon>
        <taxon>Chitinophagales</taxon>
        <taxon>Chitinophagaceae</taxon>
        <taxon>Hanamia</taxon>
    </lineage>
</organism>
<evidence type="ECO:0000259" key="2">
    <source>
        <dbReference type="Pfam" id="PF00905"/>
    </source>
</evidence>
<dbReference type="AlphaFoldDB" id="A0A3M9NI22"/>
<dbReference type="Pfam" id="PF00905">
    <property type="entry name" value="Transpeptidase"/>
    <property type="match status" value="1"/>
</dbReference>
<dbReference type="EMBL" id="RJJR01000005">
    <property type="protein sequence ID" value="RNI37410.1"/>
    <property type="molecule type" value="Genomic_DNA"/>
</dbReference>
<dbReference type="InterPro" id="IPR001460">
    <property type="entry name" value="PCN-bd_Tpept"/>
</dbReference>
<dbReference type="InterPro" id="IPR012338">
    <property type="entry name" value="Beta-lactam/transpept-like"/>
</dbReference>
<feature type="domain" description="Penicillin-binding protein transpeptidase" evidence="2">
    <location>
        <begin position="55"/>
        <end position="236"/>
    </location>
</feature>
<dbReference type="Gene3D" id="3.40.710.10">
    <property type="entry name" value="DD-peptidase/beta-lactamase superfamily"/>
    <property type="match status" value="1"/>
</dbReference>
<proteinExistence type="predicted"/>
<feature type="chain" id="PRO_5018245007" evidence="1">
    <location>
        <begin position="25"/>
        <end position="264"/>
    </location>
</feature>
<protein>
    <submittedName>
        <fullName evidence="3">Class D beta-lactamase</fullName>
    </submittedName>
</protein>
<dbReference type="GO" id="GO:0008658">
    <property type="term" value="F:penicillin binding"/>
    <property type="evidence" value="ECO:0007669"/>
    <property type="project" value="InterPro"/>
</dbReference>
<dbReference type="OrthoDB" id="9762883at2"/>
<dbReference type="RefSeq" id="WP_123120251.1">
    <property type="nucleotide sequence ID" value="NZ_RJJR01000005.1"/>
</dbReference>
<evidence type="ECO:0000256" key="1">
    <source>
        <dbReference type="SAM" id="SignalP"/>
    </source>
</evidence>
<reference evidence="3 4" key="1">
    <citation type="submission" date="2018-11" db="EMBL/GenBank/DDBJ databases">
        <title>Draft genome sequence of Ferruginibacter sp. BO-59.</title>
        <authorList>
            <person name="Im W.T."/>
        </authorList>
    </citation>
    <scope>NUCLEOTIDE SEQUENCE [LARGE SCALE GENOMIC DNA]</scope>
    <source>
        <strain evidence="3 4">BO-59</strain>
    </source>
</reference>
<evidence type="ECO:0000313" key="3">
    <source>
        <dbReference type="EMBL" id="RNI37410.1"/>
    </source>
</evidence>